<dbReference type="AlphaFoldDB" id="E4U0Q5"/>
<accession>E4U0Q5</accession>
<sequence length="77" mass="9091">MSSLSEQERIGLEEVFLSISSAQKWSIWSKNFSVNFDAKKFVSPLMLAHHSKKWLKNGLKNHKITKLFNKMQKRRKI</sequence>
<organism evidence="1 2">
    <name type="scientific">Sulfuricurvum kujiense (strain ATCC BAA-921 / DSM 16994 / JCM 11577 / YK-1)</name>
    <dbReference type="NCBI Taxonomy" id="709032"/>
    <lineage>
        <taxon>Bacteria</taxon>
        <taxon>Pseudomonadati</taxon>
        <taxon>Campylobacterota</taxon>
        <taxon>Epsilonproteobacteria</taxon>
        <taxon>Campylobacterales</taxon>
        <taxon>Sulfurimonadaceae</taxon>
        <taxon>Sulfuricurvum</taxon>
    </lineage>
</organism>
<dbReference type="Proteomes" id="UP000008721">
    <property type="component" value="Chromosome"/>
</dbReference>
<dbReference type="KEGG" id="sku:Sulku_0615"/>
<evidence type="ECO:0000313" key="1">
    <source>
        <dbReference type="EMBL" id="ADR33281.1"/>
    </source>
</evidence>
<dbReference type="STRING" id="709032.Sulku_0615"/>
<keyword evidence="2" id="KW-1185">Reference proteome</keyword>
<dbReference type="HOGENOM" id="CLU_2636731_0_0_7"/>
<evidence type="ECO:0000313" key="2">
    <source>
        <dbReference type="Proteomes" id="UP000008721"/>
    </source>
</evidence>
<dbReference type="RefSeq" id="WP_013459478.1">
    <property type="nucleotide sequence ID" value="NC_014762.1"/>
</dbReference>
<protein>
    <submittedName>
        <fullName evidence="1">Uncharacterized protein</fullName>
    </submittedName>
</protein>
<dbReference type="EMBL" id="CP002355">
    <property type="protein sequence ID" value="ADR33281.1"/>
    <property type="molecule type" value="Genomic_DNA"/>
</dbReference>
<gene>
    <name evidence="1" type="ordered locus">Sulku_0615</name>
</gene>
<proteinExistence type="predicted"/>
<name>E4U0Q5_SULKY</name>
<reference evidence="1 2" key="1">
    <citation type="journal article" date="2012" name="Stand. Genomic Sci.">
        <title>Complete genome sequence of the sulfur compounds oxidizing chemolithoautotroph Sulfuricurvum kujiense type strain (YK-1(T)).</title>
        <authorList>
            <person name="Han C."/>
            <person name="Kotsyurbenko O."/>
            <person name="Chertkov O."/>
            <person name="Held B."/>
            <person name="Lapidus A."/>
            <person name="Nolan M."/>
            <person name="Lucas S."/>
            <person name="Hammon N."/>
            <person name="Deshpande S."/>
            <person name="Cheng J.F."/>
            <person name="Tapia R."/>
            <person name="Goodwin L.A."/>
            <person name="Pitluck S."/>
            <person name="Liolios K."/>
            <person name="Pagani I."/>
            <person name="Ivanova N."/>
            <person name="Mavromatis K."/>
            <person name="Mikhailova N."/>
            <person name="Pati A."/>
            <person name="Chen A."/>
            <person name="Palaniappan K."/>
            <person name="Land M."/>
            <person name="Hauser L."/>
            <person name="Chang Y.J."/>
            <person name="Jeffries C.D."/>
            <person name="Brambilla E.M."/>
            <person name="Rohde M."/>
            <person name="Spring S."/>
            <person name="Sikorski J."/>
            <person name="Goker M."/>
            <person name="Woyke T."/>
            <person name="Bristow J."/>
            <person name="Eisen J.A."/>
            <person name="Markowitz V."/>
            <person name="Hugenholtz P."/>
            <person name="Kyrpides N.C."/>
            <person name="Klenk H.P."/>
            <person name="Detter J.C."/>
        </authorList>
    </citation>
    <scope>NUCLEOTIDE SEQUENCE [LARGE SCALE GENOMIC DNA]</scope>
    <source>
        <strain evidence="2">ATCC BAA-921 / DSM 16994 / JCM 11577 / YK-1</strain>
    </source>
</reference>